<keyword evidence="2" id="KW-0285">Flavoprotein</keyword>
<evidence type="ECO:0000256" key="2">
    <source>
        <dbReference type="ARBA" id="ARBA00022630"/>
    </source>
</evidence>
<protein>
    <submittedName>
        <fullName evidence="6">FAD-dependent oxidoreductase</fullName>
    </submittedName>
</protein>
<dbReference type="AlphaFoldDB" id="A0A7K3M396"/>
<reference evidence="6 7" key="1">
    <citation type="submission" date="2019-11" db="EMBL/GenBank/DDBJ databases">
        <authorList>
            <person name="Li X.-J."/>
            <person name="Feng X.-M."/>
        </authorList>
    </citation>
    <scope>NUCLEOTIDE SEQUENCE [LARGE SCALE GENOMIC DNA]</scope>
    <source>
        <strain evidence="6 7">XMNu-373</strain>
    </source>
</reference>
<organism evidence="6 7">
    <name type="scientific">Phytoactinopolyspora mesophila</name>
    <dbReference type="NCBI Taxonomy" id="2650750"/>
    <lineage>
        <taxon>Bacteria</taxon>
        <taxon>Bacillati</taxon>
        <taxon>Actinomycetota</taxon>
        <taxon>Actinomycetes</taxon>
        <taxon>Jiangellales</taxon>
        <taxon>Jiangellaceae</taxon>
        <taxon>Phytoactinopolyspora</taxon>
    </lineage>
</organism>
<accession>A0A7K3M396</accession>
<keyword evidence="3" id="KW-0274">FAD</keyword>
<dbReference type="Gene3D" id="3.30.9.10">
    <property type="entry name" value="D-Amino Acid Oxidase, subunit A, domain 2"/>
    <property type="match status" value="1"/>
</dbReference>
<proteinExistence type="predicted"/>
<evidence type="ECO:0000313" key="7">
    <source>
        <dbReference type="Proteomes" id="UP000460435"/>
    </source>
</evidence>
<comment type="cofactor">
    <cofactor evidence="1">
        <name>FAD</name>
        <dbReference type="ChEBI" id="CHEBI:57692"/>
    </cofactor>
</comment>
<dbReference type="PANTHER" id="PTHR10961:SF7">
    <property type="entry name" value="FAD DEPENDENT OXIDOREDUCTASE DOMAIN-CONTAINING PROTEIN"/>
    <property type="match status" value="1"/>
</dbReference>
<evidence type="ECO:0000259" key="5">
    <source>
        <dbReference type="Pfam" id="PF01266"/>
    </source>
</evidence>
<dbReference type="RefSeq" id="WP_162450449.1">
    <property type="nucleotide sequence ID" value="NZ_WLZY01000003.1"/>
</dbReference>
<evidence type="ECO:0000313" key="6">
    <source>
        <dbReference type="EMBL" id="NDL57793.1"/>
    </source>
</evidence>
<dbReference type="PANTHER" id="PTHR10961">
    <property type="entry name" value="PEROXISOMAL SARCOSINE OXIDASE"/>
    <property type="match status" value="1"/>
</dbReference>
<feature type="domain" description="FAD dependent oxidoreductase" evidence="5">
    <location>
        <begin position="12"/>
        <end position="358"/>
    </location>
</feature>
<dbReference type="SUPFAM" id="SSF54373">
    <property type="entry name" value="FAD-linked reductases, C-terminal domain"/>
    <property type="match status" value="1"/>
</dbReference>
<evidence type="ECO:0000256" key="1">
    <source>
        <dbReference type="ARBA" id="ARBA00001974"/>
    </source>
</evidence>
<dbReference type="GO" id="GO:0050660">
    <property type="term" value="F:flavin adenine dinucleotide binding"/>
    <property type="evidence" value="ECO:0007669"/>
    <property type="project" value="InterPro"/>
</dbReference>
<dbReference type="GO" id="GO:0008115">
    <property type="term" value="F:sarcosine oxidase activity"/>
    <property type="evidence" value="ECO:0007669"/>
    <property type="project" value="TreeGrafter"/>
</dbReference>
<dbReference type="SUPFAM" id="SSF51905">
    <property type="entry name" value="FAD/NAD(P)-binding domain"/>
    <property type="match status" value="1"/>
</dbReference>
<dbReference type="InterPro" id="IPR036188">
    <property type="entry name" value="FAD/NAD-bd_sf"/>
</dbReference>
<sequence>MPPEQAENTIYDVAVVGAGLMGACTAWALARRGLRAVVLEQFQPGHPSGSSHGSSRIFRRVYPDPFYVELTARASDSWQRLEDDTGVTLRTFTGAVDHGAGREPRRLASLLSDQSVPHQLLSAAEAQERWPHMAFDTDVLYHPDAGVLDADLAVRSALARARADGADVYLDTRVTEVAPGHYGVLVRAANATGEMSFNVRHVVLAAGAWNQRLMPNLLGPAAPRLSVTQQQVVHFPQREPVEDWPVMVHQDEFFVFGMPAGAAAPGAIKLGEHDRGTATTAESRDGFVDPRCIDRLVNYVERFLPSLVPEPFQALSCLYTSTPTEDFVIDADGPIIVCSPCSGHGAKFAAYTGELVAEIATGTGNPPERFTLRRHSR</sequence>
<gene>
    <name evidence="6" type="ORF">F7O44_11970</name>
</gene>
<dbReference type="EMBL" id="WLZY01000003">
    <property type="protein sequence ID" value="NDL57793.1"/>
    <property type="molecule type" value="Genomic_DNA"/>
</dbReference>
<dbReference type="Pfam" id="PF01266">
    <property type="entry name" value="DAO"/>
    <property type="match status" value="1"/>
</dbReference>
<dbReference type="Proteomes" id="UP000460435">
    <property type="component" value="Unassembled WGS sequence"/>
</dbReference>
<evidence type="ECO:0000256" key="4">
    <source>
        <dbReference type="ARBA" id="ARBA00023002"/>
    </source>
</evidence>
<dbReference type="InterPro" id="IPR045170">
    <property type="entry name" value="MTOX"/>
</dbReference>
<comment type="caution">
    <text evidence="6">The sequence shown here is derived from an EMBL/GenBank/DDBJ whole genome shotgun (WGS) entry which is preliminary data.</text>
</comment>
<name>A0A7K3M396_9ACTN</name>
<keyword evidence="7" id="KW-1185">Reference proteome</keyword>
<keyword evidence="4" id="KW-0560">Oxidoreductase</keyword>
<dbReference type="InterPro" id="IPR006076">
    <property type="entry name" value="FAD-dep_OxRdtase"/>
</dbReference>
<dbReference type="Gene3D" id="3.50.50.60">
    <property type="entry name" value="FAD/NAD(P)-binding domain"/>
    <property type="match status" value="1"/>
</dbReference>
<evidence type="ECO:0000256" key="3">
    <source>
        <dbReference type="ARBA" id="ARBA00022827"/>
    </source>
</evidence>